<dbReference type="PANTHER" id="PTHR31973">
    <property type="entry name" value="POLYPROTEIN, PUTATIVE-RELATED"/>
    <property type="match status" value="1"/>
</dbReference>
<organism evidence="1 2">
    <name type="scientific">Papaver nudicaule</name>
    <name type="common">Iceland poppy</name>
    <dbReference type="NCBI Taxonomy" id="74823"/>
    <lineage>
        <taxon>Eukaryota</taxon>
        <taxon>Viridiplantae</taxon>
        <taxon>Streptophyta</taxon>
        <taxon>Embryophyta</taxon>
        <taxon>Tracheophyta</taxon>
        <taxon>Spermatophyta</taxon>
        <taxon>Magnoliopsida</taxon>
        <taxon>Ranunculales</taxon>
        <taxon>Papaveraceae</taxon>
        <taxon>Papaveroideae</taxon>
        <taxon>Papaver</taxon>
    </lineage>
</organism>
<dbReference type="Proteomes" id="UP001177140">
    <property type="component" value="Unassembled WGS sequence"/>
</dbReference>
<dbReference type="AlphaFoldDB" id="A0AA41SAB3"/>
<evidence type="ECO:0000313" key="2">
    <source>
        <dbReference type="Proteomes" id="UP001177140"/>
    </source>
</evidence>
<proteinExistence type="predicted"/>
<reference evidence="1" key="1">
    <citation type="submission" date="2022-03" db="EMBL/GenBank/DDBJ databases">
        <title>A functionally conserved STORR gene fusion in Papaver species that diverged 16.8 million years ago.</title>
        <authorList>
            <person name="Catania T."/>
        </authorList>
    </citation>
    <scope>NUCLEOTIDE SEQUENCE</scope>
    <source>
        <strain evidence="1">S-191538</strain>
    </source>
</reference>
<evidence type="ECO:0008006" key="3">
    <source>
        <dbReference type="Google" id="ProtNLM"/>
    </source>
</evidence>
<dbReference type="EMBL" id="JAJJMA010103415">
    <property type="protein sequence ID" value="MCL7030593.1"/>
    <property type="molecule type" value="Genomic_DNA"/>
</dbReference>
<name>A0AA41SAB3_PAPNU</name>
<gene>
    <name evidence="1" type="ORF">MKW94_000795</name>
</gene>
<keyword evidence="2" id="KW-1185">Reference proteome</keyword>
<sequence>MCIEVNDEVEVNDVGVSTGAVGKGDVSKSNAGVGSRVGVIKSTPKKKLVSKRKGVISGVVNEPVNVGEGSVHVDGDVNATEVQREVNAVGGPVETEVNEVGGPKRKVININSCQPEDEYHSYFSEPEEEEVIPDDDHPDDDLTEQIKRVLRSTEEYQDFVKNSSRVYEEEEINTWNTGSAVLKKCWVGQEWATYKHCRDYIKDQQIFQNFDIKQKKNTHVKQAYECQNKKSQGCLWRIHCSVTYNKVTFKCRTGHFEHTCDITHGIINPLAKARWVFRVMLDKFKAHPDYKPKHFRAEVKLAHKVEISYMTAWHARHLEKGLKAGFDVNFSDVNHYHRYCFRHMWKNMKKSHPGVHMERYMDRIGEAKPAARTYLEKEEVEHWARSYFDYSSKCEHITSNFCEAFNSWILEIRYFPVC</sequence>
<accession>A0AA41SAB3</accession>
<dbReference type="PANTHER" id="PTHR31973:SF187">
    <property type="entry name" value="MUTATOR TRANSPOSASE MUDRA PROTEIN"/>
    <property type="match status" value="1"/>
</dbReference>
<evidence type="ECO:0000313" key="1">
    <source>
        <dbReference type="EMBL" id="MCL7030593.1"/>
    </source>
</evidence>
<comment type="caution">
    <text evidence="1">The sequence shown here is derived from an EMBL/GenBank/DDBJ whole genome shotgun (WGS) entry which is preliminary data.</text>
</comment>
<protein>
    <recommendedName>
        <fullName evidence="3">Transposase MuDR plant domain-containing protein</fullName>
    </recommendedName>
</protein>
<feature type="non-terminal residue" evidence="1">
    <location>
        <position position="1"/>
    </location>
</feature>